<accession>A0A1E4TRL6</accession>
<dbReference type="PANTHER" id="PTHR14738">
    <property type="entry name" value="ZINC FINGER CCCH DOMAIN-CONTAINING PROTEIN 14"/>
    <property type="match status" value="1"/>
</dbReference>
<dbReference type="Pfam" id="PF11517">
    <property type="entry name" value="Nab2"/>
    <property type="match status" value="1"/>
</dbReference>
<evidence type="ECO:0000256" key="10">
    <source>
        <dbReference type="SAM" id="MobiDB-lite"/>
    </source>
</evidence>
<dbReference type="Pfam" id="PF14608">
    <property type="entry name" value="zf-CCCH_2"/>
    <property type="match status" value="5"/>
</dbReference>
<dbReference type="GO" id="GO:0005737">
    <property type="term" value="C:cytoplasm"/>
    <property type="evidence" value="ECO:0007669"/>
    <property type="project" value="EnsemblFungi"/>
</dbReference>
<sequence>MTDFSPESELGQQLKQIICEKLSQINLADDASDVADFVLVLISNNRTPSEIVQELSNLFGDIINEEFVQSIFNDIIKLKNGAQQQQQLQQQQQEQQQNQQNQQLNEYMGGEQHQQQQRQQKQVGFEAQTVDLPSSIPTQPRIYSNKQAQGIGKSFNSNKKNPNFALKNEENFKRAFDLSLNGNMNGLPNAPLNFDSQKLFQQKRNNGRCHKFPYCTNKDCKFSHPTKLCFAFQKGNCPNQPGTCNYLHPGEDDLLISEVQNIKQLSHLRKEQSAQFQAAAQQKMLAQVQKQVQKQIQRQLQNVTQNNGTIGLCKFGSLCQKELCPFGHPTPANSSAKVLVLEWCPESKSCVNENCDKAHPSPNYKPSPEETASLQQQQQQKSLEQCKYGAHCTNYKCPRRHATSPVLCREGSNCSRIDCYFTHPIDEDCRFGTGCKNVNCPYRHPEGREINTGSNKWVAGHEESTSERQFAVPDDQVMEQAPPQEV</sequence>
<protein>
    <recommendedName>
        <fullName evidence="11">C3H1-type domain-containing protein</fullName>
    </recommendedName>
</protein>
<evidence type="ECO:0000256" key="2">
    <source>
        <dbReference type="ARBA" id="ARBA00008423"/>
    </source>
</evidence>
<feature type="coiled-coil region" evidence="9">
    <location>
        <begin position="78"/>
        <end position="105"/>
    </location>
</feature>
<dbReference type="GO" id="GO:0045945">
    <property type="term" value="P:positive regulation of transcription by RNA polymerase III"/>
    <property type="evidence" value="ECO:0007669"/>
    <property type="project" value="EnsemblFungi"/>
</dbReference>
<dbReference type="GO" id="GO:0000049">
    <property type="term" value="F:tRNA binding"/>
    <property type="evidence" value="ECO:0007669"/>
    <property type="project" value="EnsemblFungi"/>
</dbReference>
<dbReference type="GO" id="GO:0008097">
    <property type="term" value="F:5S rRNA binding"/>
    <property type="evidence" value="ECO:0007669"/>
    <property type="project" value="EnsemblFungi"/>
</dbReference>
<evidence type="ECO:0000256" key="9">
    <source>
        <dbReference type="SAM" id="Coils"/>
    </source>
</evidence>
<organism evidence="12 13">
    <name type="scientific">Pachysolen tannophilus NRRL Y-2460</name>
    <dbReference type="NCBI Taxonomy" id="669874"/>
    <lineage>
        <taxon>Eukaryota</taxon>
        <taxon>Fungi</taxon>
        <taxon>Dikarya</taxon>
        <taxon>Ascomycota</taxon>
        <taxon>Saccharomycotina</taxon>
        <taxon>Pichiomycetes</taxon>
        <taxon>Pachysolenaceae</taxon>
        <taxon>Pachysolen</taxon>
    </lineage>
</organism>
<dbReference type="GO" id="GO:0160091">
    <property type="term" value="P:spliceosome-depend formation of circular RNA"/>
    <property type="evidence" value="ECO:0007669"/>
    <property type="project" value="EnsemblFungi"/>
</dbReference>
<dbReference type="GO" id="GO:0008143">
    <property type="term" value="F:poly(A) binding"/>
    <property type="evidence" value="ECO:0007669"/>
    <property type="project" value="EnsemblFungi"/>
</dbReference>
<dbReference type="Pfam" id="PF21803">
    <property type="entry name" value="Nab2-zf4"/>
    <property type="match status" value="1"/>
</dbReference>
<keyword evidence="4" id="KW-0677">Repeat</keyword>
<dbReference type="InterPro" id="IPR000571">
    <property type="entry name" value="Znf_CCCH"/>
</dbReference>
<feature type="zinc finger region" description="C3H1-type" evidence="8">
    <location>
        <begin position="223"/>
        <end position="251"/>
    </location>
</feature>
<dbReference type="InterPro" id="IPR048410">
    <property type="entry name" value="Znf-CCCH_2-like_3"/>
</dbReference>
<dbReference type="GO" id="GO:1900152">
    <property type="term" value="P:negative regulation of nuclear-transcribed mRNA catabolic process, deadenylation-dependent decay"/>
    <property type="evidence" value="ECO:0007669"/>
    <property type="project" value="EnsemblFungi"/>
</dbReference>
<dbReference type="GO" id="GO:0033204">
    <property type="term" value="F:ribonuclease P RNA binding"/>
    <property type="evidence" value="ECO:0007669"/>
    <property type="project" value="EnsemblFungi"/>
</dbReference>
<name>A0A1E4TRL6_PACTA</name>
<evidence type="ECO:0000256" key="6">
    <source>
        <dbReference type="ARBA" id="ARBA00022833"/>
    </source>
</evidence>
<dbReference type="InterPro" id="IPR049017">
    <property type="entry name" value="Nab2_Znf4"/>
</dbReference>
<evidence type="ECO:0000256" key="4">
    <source>
        <dbReference type="ARBA" id="ARBA00022737"/>
    </source>
</evidence>
<keyword evidence="13" id="KW-1185">Reference proteome</keyword>
<dbReference type="FunFam" id="4.10.1000.40:FF:000003">
    <property type="entry name" value="Nuclear polyadenylated RNA-binding protein NAB2"/>
    <property type="match status" value="1"/>
</dbReference>
<dbReference type="InterPro" id="IPR021083">
    <property type="entry name" value="Nab2_N"/>
</dbReference>
<evidence type="ECO:0000313" key="12">
    <source>
        <dbReference type="EMBL" id="ODV94377.1"/>
    </source>
</evidence>
<dbReference type="Gene3D" id="4.10.1000.40">
    <property type="match status" value="3"/>
</dbReference>
<dbReference type="PROSITE" id="PS50103">
    <property type="entry name" value="ZF_C3H1"/>
    <property type="match status" value="1"/>
</dbReference>
<dbReference type="OrthoDB" id="438553at2759"/>
<dbReference type="GO" id="GO:0008270">
    <property type="term" value="F:zinc ion binding"/>
    <property type="evidence" value="ECO:0007669"/>
    <property type="project" value="UniProtKB-KW"/>
</dbReference>
<evidence type="ECO:0000256" key="3">
    <source>
        <dbReference type="ARBA" id="ARBA00022723"/>
    </source>
</evidence>
<dbReference type="InterPro" id="IPR040366">
    <property type="entry name" value="Nab2/ZC3H14"/>
</dbReference>
<proteinExistence type="inferred from homology"/>
<dbReference type="GO" id="GO:0008312">
    <property type="term" value="F:7S RNA binding"/>
    <property type="evidence" value="ECO:0007669"/>
    <property type="project" value="EnsemblFungi"/>
</dbReference>
<evidence type="ECO:0000313" key="13">
    <source>
        <dbReference type="Proteomes" id="UP000094236"/>
    </source>
</evidence>
<dbReference type="EMBL" id="KV454016">
    <property type="protein sequence ID" value="ODV94377.1"/>
    <property type="molecule type" value="Genomic_DNA"/>
</dbReference>
<dbReference type="Proteomes" id="UP000094236">
    <property type="component" value="Unassembled WGS sequence"/>
</dbReference>
<dbReference type="GO" id="GO:0005634">
    <property type="term" value="C:nucleus"/>
    <property type="evidence" value="ECO:0007669"/>
    <property type="project" value="UniProtKB-SubCell"/>
</dbReference>
<keyword evidence="6 8" id="KW-0862">Zinc</keyword>
<dbReference type="InterPro" id="IPR043094">
    <property type="entry name" value="Nab2/ZC3H14_N_sf"/>
</dbReference>
<keyword evidence="9" id="KW-0175">Coiled coil</keyword>
<evidence type="ECO:0000256" key="5">
    <source>
        <dbReference type="ARBA" id="ARBA00022771"/>
    </source>
</evidence>
<keyword evidence="7" id="KW-0539">Nucleus</keyword>
<evidence type="ECO:0000256" key="1">
    <source>
        <dbReference type="ARBA" id="ARBA00004123"/>
    </source>
</evidence>
<feature type="domain" description="C3H1-type" evidence="11">
    <location>
        <begin position="223"/>
        <end position="251"/>
    </location>
</feature>
<evidence type="ECO:0000259" key="11">
    <source>
        <dbReference type="PROSITE" id="PS50103"/>
    </source>
</evidence>
<dbReference type="AlphaFoldDB" id="A0A1E4TRL6"/>
<gene>
    <name evidence="12" type="ORF">PACTADRAFT_51222</name>
</gene>
<dbReference type="STRING" id="669874.A0A1E4TRL6"/>
<dbReference type="Gene3D" id="1.10.340.40">
    <property type="entry name" value="Nuclear abundant poly(A) RNA-bind protein 2, N-terminal domain"/>
    <property type="match status" value="1"/>
</dbReference>
<dbReference type="GO" id="GO:0016973">
    <property type="term" value="P:poly(A)+ mRNA export from nucleus"/>
    <property type="evidence" value="ECO:0007669"/>
    <property type="project" value="EnsemblFungi"/>
</dbReference>
<comment type="subcellular location">
    <subcellularLocation>
        <location evidence="1">Nucleus</location>
    </subcellularLocation>
</comment>
<keyword evidence="3 8" id="KW-0479">Metal-binding</keyword>
<reference evidence="13" key="1">
    <citation type="submission" date="2016-05" db="EMBL/GenBank/DDBJ databases">
        <title>Comparative genomics of biotechnologically important yeasts.</title>
        <authorList>
            <consortium name="DOE Joint Genome Institute"/>
            <person name="Riley R."/>
            <person name="Haridas S."/>
            <person name="Wolfe K.H."/>
            <person name="Lopes M.R."/>
            <person name="Hittinger C.T."/>
            <person name="Goker M."/>
            <person name="Salamov A."/>
            <person name="Wisecaver J."/>
            <person name="Long T.M."/>
            <person name="Aerts A.L."/>
            <person name="Barry K."/>
            <person name="Choi C."/>
            <person name="Clum A."/>
            <person name="Coughlan A.Y."/>
            <person name="Deshpande S."/>
            <person name="Douglass A.P."/>
            <person name="Hanson S.J."/>
            <person name="Klenk H.-P."/>
            <person name="Labutti K."/>
            <person name="Lapidus A."/>
            <person name="Lindquist E."/>
            <person name="Lipzen A."/>
            <person name="Meier-Kolthoff J.P."/>
            <person name="Ohm R.A."/>
            <person name="Otillar R.P."/>
            <person name="Pangilinan J."/>
            <person name="Peng Y."/>
            <person name="Rokas A."/>
            <person name="Rosa C.A."/>
            <person name="Scheuner C."/>
            <person name="Sibirny A.A."/>
            <person name="Slot J.C."/>
            <person name="Stielow J.B."/>
            <person name="Sun H."/>
            <person name="Kurtzman C.P."/>
            <person name="Blackwell M."/>
            <person name="Grigoriev I.V."/>
            <person name="Jeffries T.W."/>
        </authorList>
    </citation>
    <scope>NUCLEOTIDE SEQUENCE [LARGE SCALE GENOMIC DNA]</scope>
    <source>
        <strain evidence="13">NRRL Y-2460</strain>
    </source>
</reference>
<keyword evidence="5 8" id="KW-0863">Zinc-finger</keyword>
<dbReference type="PANTHER" id="PTHR14738:SF29">
    <property type="entry name" value="ZINC FINGER CCCH DOMAIN-CONTAINING PROTEIN 14"/>
    <property type="match status" value="1"/>
</dbReference>
<evidence type="ECO:0000256" key="7">
    <source>
        <dbReference type="ARBA" id="ARBA00023242"/>
    </source>
</evidence>
<evidence type="ECO:0000256" key="8">
    <source>
        <dbReference type="PROSITE-ProRule" id="PRU00723"/>
    </source>
</evidence>
<feature type="region of interest" description="Disordered" evidence="10">
    <location>
        <begin position="451"/>
        <end position="486"/>
    </location>
</feature>
<comment type="similarity">
    <text evidence="2">Belongs to the ZC3H14 family.</text>
</comment>
<dbReference type="Pfam" id="PF21457">
    <property type="entry name" value="zf-CCCH_2-like_3"/>
    <property type="match status" value="1"/>
</dbReference>